<accession>A0A5C1I8R1</accession>
<proteinExistence type="predicted"/>
<dbReference type="SUPFAM" id="SSF159888">
    <property type="entry name" value="YdhG-like"/>
    <property type="match status" value="1"/>
</dbReference>
<evidence type="ECO:0000313" key="2">
    <source>
        <dbReference type="EMBL" id="QEM14086.1"/>
    </source>
</evidence>
<protein>
    <submittedName>
        <fullName evidence="2">DUF1801 domain-containing protein</fullName>
    </submittedName>
</protein>
<organism evidence="2 3">
    <name type="scientific">Mucilaginibacter rubeus</name>
    <dbReference type="NCBI Taxonomy" id="2027860"/>
    <lineage>
        <taxon>Bacteria</taxon>
        <taxon>Pseudomonadati</taxon>
        <taxon>Bacteroidota</taxon>
        <taxon>Sphingobacteriia</taxon>
        <taxon>Sphingobacteriales</taxon>
        <taxon>Sphingobacteriaceae</taxon>
        <taxon>Mucilaginibacter</taxon>
    </lineage>
</organism>
<dbReference type="OrthoDB" id="670608at2"/>
<feature type="domain" description="YdhG-like" evidence="1">
    <location>
        <begin position="19"/>
        <end position="113"/>
    </location>
</feature>
<gene>
    <name evidence="2" type="ORF">DEO27_030065</name>
</gene>
<keyword evidence="3" id="KW-1185">Reference proteome</keyword>
<dbReference type="KEGG" id="mrub:DEO27_030065"/>
<dbReference type="AlphaFoldDB" id="A0A5C1I8R1"/>
<name>A0A5C1I8R1_9SPHI</name>
<sequence>MTTLTPIDHFYLTKEEPNRSCLLALRDIILSFDADITAEWKYNMPFFYYKGKMFCYLWVHTKKQWPFLGMVEGKHLHHPDLTFEDRARIKIMIFNPEEDLPVDTIRLILNEAIDLYRTGLVKLPKRKKN</sequence>
<reference evidence="2" key="1">
    <citation type="submission" date="2019-08" db="EMBL/GenBank/DDBJ databases">
        <title>Comparative genome analysis confer to the adaptation heavy metal polluted environment.</title>
        <authorList>
            <person name="Li Y."/>
        </authorList>
    </citation>
    <scope>NUCLEOTIDE SEQUENCE [LARGE SCALE GENOMIC DNA]</scope>
    <source>
        <strain evidence="2">P1</strain>
    </source>
</reference>
<evidence type="ECO:0000259" key="1">
    <source>
        <dbReference type="Pfam" id="PF08818"/>
    </source>
</evidence>
<dbReference type="Pfam" id="PF08818">
    <property type="entry name" value="DUF1801"/>
    <property type="match status" value="1"/>
</dbReference>
<dbReference type="RefSeq" id="WP_112574486.1">
    <property type="nucleotide sequence ID" value="NZ_CP043450.1"/>
</dbReference>
<dbReference type="Gene3D" id="3.90.1150.200">
    <property type="match status" value="1"/>
</dbReference>
<dbReference type="EMBL" id="CP043450">
    <property type="protein sequence ID" value="QEM14086.1"/>
    <property type="molecule type" value="Genomic_DNA"/>
</dbReference>
<dbReference type="Proteomes" id="UP000251402">
    <property type="component" value="Chromosome"/>
</dbReference>
<dbReference type="InterPro" id="IPR014922">
    <property type="entry name" value="YdhG-like"/>
</dbReference>
<evidence type="ECO:0000313" key="3">
    <source>
        <dbReference type="Proteomes" id="UP000251402"/>
    </source>
</evidence>